<name>A0ABP3I4V3_9CAUL</name>
<comment type="caution">
    <text evidence="2">The sequence shown here is derived from an EMBL/GenBank/DDBJ whole genome shotgun (WGS) entry which is preliminary data.</text>
</comment>
<proteinExistence type="predicted"/>
<organism evidence="2 3">
    <name type="scientific">Brevundimonas terrae</name>
    <dbReference type="NCBI Taxonomy" id="363631"/>
    <lineage>
        <taxon>Bacteria</taxon>
        <taxon>Pseudomonadati</taxon>
        <taxon>Pseudomonadota</taxon>
        <taxon>Alphaproteobacteria</taxon>
        <taxon>Caulobacterales</taxon>
        <taxon>Caulobacteraceae</taxon>
        <taxon>Brevundimonas</taxon>
    </lineage>
</organism>
<reference evidence="3" key="1">
    <citation type="journal article" date="2019" name="Int. J. Syst. Evol. Microbiol.">
        <title>The Global Catalogue of Microorganisms (GCM) 10K type strain sequencing project: providing services to taxonomists for standard genome sequencing and annotation.</title>
        <authorList>
            <consortium name="The Broad Institute Genomics Platform"/>
            <consortium name="The Broad Institute Genome Sequencing Center for Infectious Disease"/>
            <person name="Wu L."/>
            <person name="Ma J."/>
        </authorList>
    </citation>
    <scope>NUCLEOTIDE SEQUENCE [LARGE SCALE GENOMIC DNA]</scope>
    <source>
        <strain evidence="3">JCM 13476</strain>
    </source>
</reference>
<keyword evidence="3" id="KW-1185">Reference proteome</keyword>
<feature type="region of interest" description="Disordered" evidence="1">
    <location>
        <begin position="1"/>
        <end position="29"/>
    </location>
</feature>
<dbReference type="EMBL" id="BAAAEJ010000007">
    <property type="protein sequence ID" value="GAA0389448.1"/>
    <property type="molecule type" value="Genomic_DNA"/>
</dbReference>
<sequence length="80" mass="8325">MAGAMRVPRIGPRTGPRTGARKTYDERGQKGVCPLSLLEACRDGSLGLAVGNYAISRPVEGKHAGWGSVKMDGNGAARGE</sequence>
<dbReference type="Proteomes" id="UP001500791">
    <property type="component" value="Unassembled WGS sequence"/>
</dbReference>
<evidence type="ECO:0000313" key="3">
    <source>
        <dbReference type="Proteomes" id="UP001500791"/>
    </source>
</evidence>
<evidence type="ECO:0000313" key="2">
    <source>
        <dbReference type="EMBL" id="GAA0389448.1"/>
    </source>
</evidence>
<gene>
    <name evidence="2" type="ORF">GCM10009093_15090</name>
</gene>
<evidence type="ECO:0000256" key="1">
    <source>
        <dbReference type="SAM" id="MobiDB-lite"/>
    </source>
</evidence>
<accession>A0ABP3I4V3</accession>
<protein>
    <submittedName>
        <fullName evidence="2">Uncharacterized protein</fullName>
    </submittedName>
</protein>